<organism evidence="7 8">
    <name type="scientific">Archangium minus</name>
    <dbReference type="NCBI Taxonomy" id="83450"/>
    <lineage>
        <taxon>Bacteria</taxon>
        <taxon>Pseudomonadati</taxon>
        <taxon>Myxococcota</taxon>
        <taxon>Myxococcia</taxon>
        <taxon>Myxococcales</taxon>
        <taxon>Cystobacterineae</taxon>
        <taxon>Archangiaceae</taxon>
        <taxon>Archangium</taxon>
    </lineage>
</organism>
<reference evidence="7 8" key="1">
    <citation type="submission" date="2019-08" db="EMBL/GenBank/DDBJ databases">
        <title>Archangium and Cystobacter genomes.</title>
        <authorList>
            <person name="Chen I.-C.K."/>
            <person name="Wielgoss S."/>
        </authorList>
    </citation>
    <scope>NUCLEOTIDE SEQUENCE [LARGE SCALE GENOMIC DNA]</scope>
    <source>
        <strain evidence="7 8">Cbm 6</strain>
    </source>
</reference>
<dbReference type="PANTHER" id="PTHR42978">
    <property type="entry name" value="QUORUM-QUENCHING LACTONASE YTNP-RELATED-RELATED"/>
    <property type="match status" value="1"/>
</dbReference>
<dbReference type="RefSeq" id="WP_395804039.1">
    <property type="nucleotide sequence ID" value="NZ_CP043494.1"/>
</dbReference>
<keyword evidence="5" id="KW-0862">Zinc</keyword>
<accession>A0ABY9WWP7</accession>
<evidence type="ECO:0000256" key="2">
    <source>
        <dbReference type="ARBA" id="ARBA00007749"/>
    </source>
</evidence>
<sequence>MRNLLVTTALAALLSGCAVSSHSTQKSTLGVPRSSADMLAVIDQPGPITFETVASCDWQVDRSGLINLKHPRAKEAGLTDGPEKIQVFFHVLRHPTHGTFIVDTGVEKALRDNPSKAAVRGLVASVMKLETMKFNEPLGDWLAKQEAPLQGVFLTHLHFDHIAGMADVPAGTAVYTGPGEASFREFQNVFVQGNSDRALQGKAPISEWSFEPDATGRFAGVLDIFGDGSVWALWVPGHTPGSTAYLVRTTKGPVLLTGDASHTRWGWEHDVEPGTFSSNIPKSADSFARLRQLAAEHPTLQVHLGHQL</sequence>
<evidence type="ECO:0000313" key="7">
    <source>
        <dbReference type="EMBL" id="WNG47557.1"/>
    </source>
</evidence>
<dbReference type="SMART" id="SM00849">
    <property type="entry name" value="Lactamase_B"/>
    <property type="match status" value="1"/>
</dbReference>
<dbReference type="PROSITE" id="PS51257">
    <property type="entry name" value="PROKAR_LIPOPROTEIN"/>
    <property type="match status" value="1"/>
</dbReference>
<dbReference type="Gene3D" id="3.60.15.10">
    <property type="entry name" value="Ribonuclease Z/Hydroxyacylglutathione hydrolase-like"/>
    <property type="match status" value="1"/>
</dbReference>
<dbReference type="InterPro" id="IPR036866">
    <property type="entry name" value="RibonucZ/Hydroxyglut_hydro"/>
</dbReference>
<evidence type="ECO:0000256" key="3">
    <source>
        <dbReference type="ARBA" id="ARBA00022723"/>
    </source>
</evidence>
<dbReference type="SUPFAM" id="SSF56281">
    <property type="entry name" value="Metallo-hydrolase/oxidoreductase"/>
    <property type="match status" value="1"/>
</dbReference>
<keyword evidence="8" id="KW-1185">Reference proteome</keyword>
<gene>
    <name evidence="7" type="ORF">F0U60_28125</name>
</gene>
<evidence type="ECO:0000256" key="4">
    <source>
        <dbReference type="ARBA" id="ARBA00022801"/>
    </source>
</evidence>
<comment type="cofactor">
    <cofactor evidence="1">
        <name>Zn(2+)</name>
        <dbReference type="ChEBI" id="CHEBI:29105"/>
    </cofactor>
</comment>
<dbReference type="InterPro" id="IPR051013">
    <property type="entry name" value="MBL_superfamily_lactonases"/>
</dbReference>
<keyword evidence="3" id="KW-0479">Metal-binding</keyword>
<protein>
    <submittedName>
        <fullName evidence="7">MBL fold metallo-hydrolase</fullName>
    </submittedName>
</protein>
<proteinExistence type="inferred from homology"/>
<evidence type="ECO:0000256" key="5">
    <source>
        <dbReference type="ARBA" id="ARBA00022833"/>
    </source>
</evidence>
<dbReference type="EMBL" id="CP043494">
    <property type="protein sequence ID" value="WNG47557.1"/>
    <property type="molecule type" value="Genomic_DNA"/>
</dbReference>
<keyword evidence="4" id="KW-0378">Hydrolase</keyword>
<evidence type="ECO:0000259" key="6">
    <source>
        <dbReference type="SMART" id="SM00849"/>
    </source>
</evidence>
<name>A0ABY9WWP7_9BACT</name>
<comment type="similarity">
    <text evidence="2">Belongs to the metallo-beta-lactamase superfamily.</text>
</comment>
<dbReference type="PANTHER" id="PTHR42978:SF2">
    <property type="entry name" value="102 KBASES UNSTABLE REGION: FROM 1 TO 119443"/>
    <property type="match status" value="1"/>
</dbReference>
<evidence type="ECO:0000256" key="1">
    <source>
        <dbReference type="ARBA" id="ARBA00001947"/>
    </source>
</evidence>
<dbReference type="Pfam" id="PF00753">
    <property type="entry name" value="Lactamase_B"/>
    <property type="match status" value="1"/>
</dbReference>
<evidence type="ECO:0000313" key="8">
    <source>
        <dbReference type="Proteomes" id="UP001611383"/>
    </source>
</evidence>
<dbReference type="InterPro" id="IPR001279">
    <property type="entry name" value="Metallo-B-lactamas"/>
</dbReference>
<dbReference type="Proteomes" id="UP001611383">
    <property type="component" value="Chromosome"/>
</dbReference>
<feature type="domain" description="Metallo-beta-lactamase" evidence="6">
    <location>
        <begin position="86"/>
        <end position="297"/>
    </location>
</feature>